<protein>
    <submittedName>
        <fullName evidence="2">Uncharacterized protein</fullName>
    </submittedName>
</protein>
<evidence type="ECO:0000256" key="1">
    <source>
        <dbReference type="SAM" id="MobiDB-lite"/>
    </source>
</evidence>
<feature type="compositionally biased region" description="Low complexity" evidence="1">
    <location>
        <begin position="919"/>
        <end position="928"/>
    </location>
</feature>
<dbReference type="OMA" id="HEMEEVW"/>
<dbReference type="EMBL" id="GG672895">
    <property type="protein sequence ID" value="EER16567.1"/>
    <property type="molecule type" value="Genomic_DNA"/>
</dbReference>
<dbReference type="PANTHER" id="PTHR47773">
    <property type="entry name" value="SI:DKEY-9I5.2-RELATED"/>
    <property type="match status" value="1"/>
</dbReference>
<sequence>MPKDAKSDAEWRKTLTNFAASKARTLPRGCAPPKTSKWYDEFQKILKCPFGTSHPLKPKEVRGCECGYHPTVKDDTKRPEPSIDTKATIGGAGPVASIAGTNLERVVSKELSAAMPRKPEGLTVADVRDVIGWQIRKGFIDLYIYGPTSGACPSCEDSSMRANAVSRTKMVYRQGWPCYLIGIDLKCRSCGAHCLSFDPSYRATLTERLQPFPFIVSGSAMSVCKKLILALRMGVAAKVLEEQIRATIRSEYVTRKREYENAAAAKLALKLAGSFEPFPPFPEEYVAKSPALLQAFLVDYDRNRDDLRREQAALVSTTAIAIDNQRKVVKRTKIDVTKGEAGTQSLTAVGDGGLILGYYVVPDVGRIWMKSAMEELVQRHGPNVPKLLYVDTGCCNGKLSTEQLQRESRAHQYDWEKNFNKKLDAMHLILRIGREANSEHPRRRQFLKQISKSLFQDSEEDTRRLEEVRAKANLNLTDEQKRIDRSKYVRRSIGDPKTTCAKLLLVVKAHIALDKVAAEQCRAVGMKTEAVTVASPSYPLITHAVKNAVMNQCVHILNGCVADEGIAYVQVGEADYRNTGVVLPVYKSLRGTSKVESLHSTLDRAFYSMRNFRTKVFDARASWHIANYNRRRLVALGKNAIPCGVAPSEDDDAVLAPPEAATKLLLGFEYARATMGDVIALELEGEPTPDDDVVPVEGDMVNYADDLSDVEEPICDTDNPILIGMDLSQGVREEDLLKLDSTLSSMITGENAQIPLPNGPTHLPEIESLCTTVAQKADVDSQWSQPTGELASFRRTSHRDVGRRRALGGSLVEVTPDFNDRMTELWTEIWAKSTSVTRLSAQVVRSALVEYNTHLVRDIAEDRPGWEPLLPVSYAGALKWMKEMQAKCHQSATTGTFTQEGVDIARDLESVLEVPTSLTLFPPTTSGTEDAPGDLPPAPSIYPMQLVSDQAENEKLRRQRSPRRKLKRQESPLSEDRAAARLARERRRRAELEVARLGLEVPQQLPKGERRCALCNLSRGGEHIVKHNQILYCPHADPTIVKEEYEAERKAAELARYERYNAKRRRR</sequence>
<feature type="compositionally biased region" description="Basic and acidic residues" evidence="1">
    <location>
        <begin position="968"/>
        <end position="981"/>
    </location>
</feature>
<proteinExistence type="predicted"/>
<reference evidence="2 3" key="1">
    <citation type="submission" date="2008-07" db="EMBL/GenBank/DDBJ databases">
        <authorList>
            <person name="El-Sayed N."/>
            <person name="Caler E."/>
            <person name="Inman J."/>
            <person name="Amedeo P."/>
            <person name="Hass B."/>
            <person name="Wortman J."/>
        </authorList>
    </citation>
    <scope>NUCLEOTIDE SEQUENCE [LARGE SCALE GENOMIC DNA]</scope>
    <source>
        <strain evidence="3">ATCC 50983 / TXsc</strain>
    </source>
</reference>
<dbReference type="Proteomes" id="UP000007800">
    <property type="component" value="Unassembled WGS sequence"/>
</dbReference>
<dbReference type="PANTHER" id="PTHR47773:SF1">
    <property type="entry name" value="C2H2-TYPE DOMAIN-CONTAINING PROTEIN"/>
    <property type="match status" value="1"/>
</dbReference>
<dbReference type="GeneID" id="9063685"/>
<evidence type="ECO:0000313" key="3">
    <source>
        <dbReference type="Proteomes" id="UP000007800"/>
    </source>
</evidence>
<evidence type="ECO:0000313" key="2">
    <source>
        <dbReference type="EMBL" id="EER16567.1"/>
    </source>
</evidence>
<dbReference type="AlphaFoldDB" id="C5KG03"/>
<accession>C5KG03</accession>
<dbReference type="InParanoid" id="C5KG03"/>
<keyword evidence="3" id="KW-1185">Reference proteome</keyword>
<name>C5KG03_PERM5</name>
<dbReference type="OrthoDB" id="445314at2759"/>
<gene>
    <name evidence="2" type="ORF">Pmar_PMAR017453</name>
</gene>
<dbReference type="RefSeq" id="XP_002784771.1">
    <property type="nucleotide sequence ID" value="XM_002784725.1"/>
</dbReference>
<feature type="compositionally biased region" description="Basic residues" evidence="1">
    <location>
        <begin position="957"/>
        <end position="967"/>
    </location>
</feature>
<feature type="region of interest" description="Disordered" evidence="1">
    <location>
        <begin position="919"/>
        <end position="981"/>
    </location>
</feature>
<organism evidence="3">
    <name type="scientific">Perkinsus marinus (strain ATCC 50983 / TXsc)</name>
    <dbReference type="NCBI Taxonomy" id="423536"/>
    <lineage>
        <taxon>Eukaryota</taxon>
        <taxon>Sar</taxon>
        <taxon>Alveolata</taxon>
        <taxon>Perkinsozoa</taxon>
        <taxon>Perkinsea</taxon>
        <taxon>Perkinsida</taxon>
        <taxon>Perkinsidae</taxon>
        <taxon>Perkinsus</taxon>
    </lineage>
</organism>